<evidence type="ECO:0000256" key="7">
    <source>
        <dbReference type="SAM" id="Phobius"/>
    </source>
</evidence>
<evidence type="ECO:0000256" key="3">
    <source>
        <dbReference type="ARBA" id="ARBA00022553"/>
    </source>
</evidence>
<dbReference type="SMART" id="SM00388">
    <property type="entry name" value="HisKA"/>
    <property type="match status" value="1"/>
</dbReference>
<dbReference type="InterPro" id="IPR004358">
    <property type="entry name" value="Sig_transdc_His_kin-like_C"/>
</dbReference>
<feature type="domain" description="Histidine kinase" evidence="9">
    <location>
        <begin position="425"/>
        <end position="659"/>
    </location>
</feature>
<dbReference type="STRING" id="1322246.BN4_12193"/>
<keyword evidence="7" id="KW-0812">Transmembrane</keyword>
<dbReference type="PANTHER" id="PTHR43711:SF1">
    <property type="entry name" value="HISTIDINE KINASE 1"/>
    <property type="match status" value="1"/>
</dbReference>
<keyword evidence="5 10" id="KW-0418">Kinase</keyword>
<evidence type="ECO:0000256" key="6">
    <source>
        <dbReference type="ARBA" id="ARBA00023012"/>
    </source>
</evidence>
<dbReference type="EMBL" id="FO203427">
    <property type="protein sequence ID" value="CCH49428.1"/>
    <property type="molecule type" value="Genomic_DNA"/>
</dbReference>
<dbReference type="InterPro" id="IPR036097">
    <property type="entry name" value="HisK_dim/P_sf"/>
</dbReference>
<keyword evidence="7" id="KW-1133">Transmembrane helix</keyword>
<keyword evidence="7" id="KW-0472">Membrane</keyword>
<dbReference type="SUPFAM" id="SSF55874">
    <property type="entry name" value="ATPase domain of HSP90 chaperone/DNA topoisomerase II/histidine kinase"/>
    <property type="match status" value="1"/>
</dbReference>
<dbReference type="BioCyc" id="DPIE1322246:BN4_RS17225-MONOMER"/>
<evidence type="ECO:0000313" key="11">
    <source>
        <dbReference type="Proteomes" id="UP000011724"/>
    </source>
</evidence>
<dbReference type="InterPro" id="IPR003594">
    <property type="entry name" value="HATPase_dom"/>
</dbReference>
<protein>
    <recommendedName>
        <fullName evidence="2">histidine kinase</fullName>
        <ecNumber evidence="2">2.7.13.3</ecNumber>
    </recommendedName>
</protein>
<dbReference type="PATRIC" id="fig|879567.3.peg.2339"/>
<keyword evidence="8" id="KW-0732">Signal</keyword>
<dbReference type="Gene3D" id="3.40.50.2300">
    <property type="match status" value="2"/>
</dbReference>
<dbReference type="GO" id="GO:0000155">
    <property type="term" value="F:phosphorelay sensor kinase activity"/>
    <property type="evidence" value="ECO:0007669"/>
    <property type="project" value="InterPro"/>
</dbReference>
<accession>M1WX06</accession>
<dbReference type="PANTHER" id="PTHR43711">
    <property type="entry name" value="TWO-COMPONENT HISTIDINE KINASE"/>
    <property type="match status" value="1"/>
</dbReference>
<dbReference type="Pfam" id="PF00512">
    <property type="entry name" value="HisKA"/>
    <property type="match status" value="1"/>
</dbReference>
<feature type="transmembrane region" description="Helical" evidence="7">
    <location>
        <begin position="349"/>
        <end position="368"/>
    </location>
</feature>
<dbReference type="InterPro" id="IPR050736">
    <property type="entry name" value="Sensor_HK_Regulatory"/>
</dbReference>
<evidence type="ECO:0000256" key="4">
    <source>
        <dbReference type="ARBA" id="ARBA00022679"/>
    </source>
</evidence>
<dbReference type="Pfam" id="PF02518">
    <property type="entry name" value="HATPase_c"/>
    <property type="match status" value="1"/>
</dbReference>
<proteinExistence type="predicted"/>
<dbReference type="InterPro" id="IPR007487">
    <property type="entry name" value="ABC_transpt-TYRBP-like"/>
</dbReference>
<organism evidence="10 11">
    <name type="scientific">Pseudodesulfovibrio piezophilus (strain DSM 21447 / JCM 15486 / C1TLV30)</name>
    <name type="common">Desulfovibrio piezophilus</name>
    <dbReference type="NCBI Taxonomy" id="1322246"/>
    <lineage>
        <taxon>Bacteria</taxon>
        <taxon>Pseudomonadati</taxon>
        <taxon>Thermodesulfobacteriota</taxon>
        <taxon>Desulfovibrionia</taxon>
        <taxon>Desulfovibrionales</taxon>
        <taxon>Desulfovibrionaceae</taxon>
    </lineage>
</organism>
<dbReference type="EC" id="2.7.13.3" evidence="2"/>
<dbReference type="OrthoDB" id="5385971at2"/>
<dbReference type="Gene3D" id="3.30.565.10">
    <property type="entry name" value="Histidine kinase-like ATPase, C-terminal domain"/>
    <property type="match status" value="1"/>
</dbReference>
<comment type="catalytic activity">
    <reaction evidence="1">
        <text>ATP + protein L-histidine = ADP + protein N-phospho-L-histidine.</text>
        <dbReference type="EC" id="2.7.13.3"/>
    </reaction>
</comment>
<dbReference type="PRINTS" id="PR00344">
    <property type="entry name" value="BCTRLSENSOR"/>
</dbReference>
<gene>
    <name evidence="10" type="ordered locus">BN4_12193</name>
</gene>
<dbReference type="InterPro" id="IPR005467">
    <property type="entry name" value="His_kinase_dom"/>
</dbReference>
<dbReference type="eggNOG" id="COG2205">
    <property type="taxonomic scope" value="Bacteria"/>
</dbReference>
<dbReference type="CDD" id="cd00082">
    <property type="entry name" value="HisKA"/>
    <property type="match status" value="1"/>
</dbReference>
<dbReference type="PROSITE" id="PS50109">
    <property type="entry name" value="HIS_KIN"/>
    <property type="match status" value="1"/>
</dbReference>
<dbReference type="HOGENOM" id="CLU_000445_89_20_7"/>
<dbReference type="InterPro" id="IPR036890">
    <property type="entry name" value="HATPase_C_sf"/>
</dbReference>
<dbReference type="Proteomes" id="UP000011724">
    <property type="component" value="Chromosome"/>
</dbReference>
<evidence type="ECO:0000256" key="8">
    <source>
        <dbReference type="SAM" id="SignalP"/>
    </source>
</evidence>
<evidence type="ECO:0000256" key="2">
    <source>
        <dbReference type="ARBA" id="ARBA00012438"/>
    </source>
</evidence>
<evidence type="ECO:0000256" key="1">
    <source>
        <dbReference type="ARBA" id="ARBA00000085"/>
    </source>
</evidence>
<dbReference type="CDD" id="cd16922">
    <property type="entry name" value="HATPase_EvgS-ArcB-TorS-like"/>
    <property type="match status" value="1"/>
</dbReference>
<dbReference type="Gene3D" id="1.10.287.130">
    <property type="match status" value="1"/>
</dbReference>
<dbReference type="KEGG" id="dpi:BN4_12193"/>
<feature type="signal peptide" evidence="8">
    <location>
        <begin position="1"/>
        <end position="30"/>
    </location>
</feature>
<reference evidence="10 11" key="1">
    <citation type="journal article" date="2013" name="PLoS ONE">
        <title>The first genomic and proteomic characterization of a deep-sea sulfate reducer: insights into the piezophilic lifestyle of Desulfovibrio piezophilus.</title>
        <authorList>
            <person name="Pradel N."/>
            <person name="Ji B."/>
            <person name="Gimenez G."/>
            <person name="Talla E."/>
            <person name="Lenoble P."/>
            <person name="Garel M."/>
            <person name="Tamburini C."/>
            <person name="Fourquet P."/>
            <person name="Lebrun R."/>
            <person name="Bertin P."/>
            <person name="Denis Y."/>
            <person name="Pophillat M."/>
            <person name="Barbe V."/>
            <person name="Ollivier B."/>
            <person name="Dolla A."/>
        </authorList>
    </citation>
    <scope>NUCLEOTIDE SEQUENCE [LARGE SCALE GENOMIC DNA]</scope>
    <source>
        <strain evidence="11">DSM 10523 / SB164P1</strain>
    </source>
</reference>
<evidence type="ECO:0000313" key="10">
    <source>
        <dbReference type="EMBL" id="CCH49428.1"/>
    </source>
</evidence>
<sequence length="659" mass="74417">MNGSKHTASFVPLFIASFLCALCLAVSCHAQEDKRILLLNSYNMNLSWTASVTNGVKAELSALGPSVRLYVEFMDTKNFLEDRYLDLLKQQYRLKYGDVHFDAIITSDDDAARFALKYRDELFNSAPIVFCGVNDMAFPARDDFKNSTGVLELTDIAGTLDSALRLQPNLKNIYIITDQSTTSRIKRKEIQHISKDYGDRLGFIWLDDMSMDEIRKTVSNLPNNSAILLVLFTSDSHGHTFTFTESLVRIYSVANSPIYGMWDFYLGNGIVGGMITSGHVQGEMAVELAAEILNGKKADDIPVILQRSNQYMFDYAVMKQFNINPDLVPDNSLVINMPESIYIKYKFEVWTILCVFALLTGVIIILLINKAARRKAEHELEELTRYQESLIEERTHELVARSSQLEKANYELKKLDTLKTGVLNTVSHDLRTPLTSVLGFCKIIDRDFKKFFLPVCSMNEKLGERGDRIRDNLGIIEDEGGRLIRLINDFLDLSKIESEEMVWNDISLSPALFLEQIRPILQGYFVDSNVSFVLRIKSNLPRIFIDRDRLLQVLTNLVGNAVKFTQEGTVSVIADMTEGRWLRITVEDSGIGIPLEELSNVFEKFYQVNRDSEAVVIDRGSGMGLAISKQIVNHYGGTLKVFSEKGKGSSFILTVPPGR</sequence>
<dbReference type="SMART" id="SM00387">
    <property type="entry name" value="HATPase_c"/>
    <property type="match status" value="1"/>
</dbReference>
<dbReference type="InterPro" id="IPR003661">
    <property type="entry name" value="HisK_dim/P_dom"/>
</dbReference>
<reference evidence="11" key="2">
    <citation type="journal article" date="2013" name="Stand. Genomic Sci.">
        <title>Complete genome sequence of Desulfocapsa sulfexigens, a marine deltaproteobacterium specialized in disproportionating inorganic sulfur compounds.</title>
        <authorList>
            <person name="Finster K.W."/>
            <person name="Kjeldsen K.U."/>
            <person name="Kube M."/>
            <person name="Reinhardt R."/>
            <person name="Mussmann M."/>
            <person name="Amann R."/>
            <person name="Schreiber L."/>
        </authorList>
    </citation>
    <scope>NUCLEOTIDE SEQUENCE [LARGE SCALE GENOMIC DNA]</scope>
    <source>
        <strain evidence="11">DSM 10523 / SB164P1</strain>
    </source>
</reference>
<dbReference type="RefSeq" id="WP_015415472.1">
    <property type="nucleotide sequence ID" value="NC_020409.1"/>
</dbReference>
<keyword evidence="11" id="KW-1185">Reference proteome</keyword>
<dbReference type="AlphaFoldDB" id="M1WX06"/>
<evidence type="ECO:0000256" key="5">
    <source>
        <dbReference type="ARBA" id="ARBA00022777"/>
    </source>
</evidence>
<feature type="chain" id="PRO_5004019528" description="histidine kinase" evidence="8">
    <location>
        <begin position="31"/>
        <end position="659"/>
    </location>
</feature>
<evidence type="ECO:0000259" key="9">
    <source>
        <dbReference type="PROSITE" id="PS50109"/>
    </source>
</evidence>
<keyword evidence="4" id="KW-0808">Transferase</keyword>
<dbReference type="SUPFAM" id="SSF47384">
    <property type="entry name" value="Homodimeric domain of signal transducing histidine kinase"/>
    <property type="match status" value="1"/>
</dbReference>
<dbReference type="Pfam" id="PF04392">
    <property type="entry name" value="ABC_sub_bind"/>
    <property type="match status" value="1"/>
</dbReference>
<dbReference type="eggNOG" id="COG2984">
    <property type="taxonomic scope" value="Bacteria"/>
</dbReference>
<keyword evidence="3" id="KW-0597">Phosphoprotein</keyword>
<dbReference type="PROSITE" id="PS51257">
    <property type="entry name" value="PROKAR_LIPOPROTEIN"/>
    <property type="match status" value="1"/>
</dbReference>
<name>M1WX06_PSEP2</name>
<keyword evidence="6" id="KW-0902">Two-component regulatory system</keyword>